<name>A0A7G6DZY8_THEFR</name>
<sequence>MPLFIFVSGLGLILASLMAKDFAGVLVSFALYMLFLSLQKTKGEGSGK</sequence>
<dbReference type="AlphaFoldDB" id="A0A7G6DZY8"/>
<dbReference type="RefSeq" id="WP_153802202.1">
    <property type="nucleotide sequence ID" value="NZ_CP045798.1"/>
</dbReference>
<evidence type="ECO:0000313" key="2">
    <source>
        <dbReference type="Proteomes" id="UP000515847"/>
    </source>
</evidence>
<keyword evidence="2" id="KW-1185">Reference proteome</keyword>
<dbReference type="KEGG" id="tfr:BR63_03125"/>
<protein>
    <submittedName>
        <fullName evidence="1">Uncharacterized protein</fullName>
    </submittedName>
</protein>
<organism evidence="1 2">
    <name type="scientific">Thermanaerosceptrum fracticalcis</name>
    <dbReference type="NCBI Taxonomy" id="1712410"/>
    <lineage>
        <taxon>Bacteria</taxon>
        <taxon>Bacillati</taxon>
        <taxon>Bacillota</taxon>
        <taxon>Clostridia</taxon>
        <taxon>Eubacteriales</taxon>
        <taxon>Peptococcaceae</taxon>
        <taxon>Thermanaerosceptrum</taxon>
    </lineage>
</organism>
<gene>
    <name evidence="1" type="ORF">BR63_03125</name>
</gene>
<dbReference type="Proteomes" id="UP000515847">
    <property type="component" value="Chromosome"/>
</dbReference>
<dbReference type="EMBL" id="CP045798">
    <property type="protein sequence ID" value="QNB45392.1"/>
    <property type="molecule type" value="Genomic_DNA"/>
</dbReference>
<accession>A0A7G6DZY8</accession>
<proteinExistence type="predicted"/>
<reference evidence="1 2" key="1">
    <citation type="journal article" date="2019" name="Front. Microbiol.">
        <title>Thermoanaerosceptrum fracticalcis gen. nov. sp. nov., a Novel Fumarate-Fermenting Microorganism From a Deep Fractured Carbonate Aquifer of the US Great Basin.</title>
        <authorList>
            <person name="Hamilton-Brehm S.D."/>
            <person name="Stewart L.E."/>
            <person name="Zavarin M."/>
            <person name="Caldwell M."/>
            <person name="Lawson P.A."/>
            <person name="Onstott T.C."/>
            <person name="Grzymski J."/>
            <person name="Neveux I."/>
            <person name="Lollar B.S."/>
            <person name="Russell C.E."/>
            <person name="Moser D.P."/>
        </authorList>
    </citation>
    <scope>NUCLEOTIDE SEQUENCE [LARGE SCALE GENOMIC DNA]</scope>
    <source>
        <strain evidence="1 2">DRI-13</strain>
    </source>
</reference>
<evidence type="ECO:0000313" key="1">
    <source>
        <dbReference type="EMBL" id="QNB45392.1"/>
    </source>
</evidence>